<dbReference type="Proteomes" id="UP001501803">
    <property type="component" value="Unassembled WGS sequence"/>
</dbReference>
<keyword evidence="1" id="KW-0812">Transmembrane</keyword>
<keyword evidence="1" id="KW-1133">Transmembrane helix</keyword>
<accession>A0ABP7KVS5</accession>
<feature type="transmembrane region" description="Helical" evidence="1">
    <location>
        <begin position="111"/>
        <end position="128"/>
    </location>
</feature>
<reference evidence="3" key="1">
    <citation type="journal article" date="2019" name="Int. J. Syst. Evol. Microbiol.">
        <title>The Global Catalogue of Microorganisms (GCM) 10K type strain sequencing project: providing services to taxonomists for standard genome sequencing and annotation.</title>
        <authorList>
            <consortium name="The Broad Institute Genomics Platform"/>
            <consortium name="The Broad Institute Genome Sequencing Center for Infectious Disease"/>
            <person name="Wu L."/>
            <person name="Ma J."/>
        </authorList>
    </citation>
    <scope>NUCLEOTIDE SEQUENCE [LARGE SCALE GENOMIC DNA]</scope>
    <source>
        <strain evidence="3">JCM 17021</strain>
    </source>
</reference>
<dbReference type="InterPro" id="IPR021257">
    <property type="entry name" value="DUF2809"/>
</dbReference>
<evidence type="ECO:0000313" key="3">
    <source>
        <dbReference type="Proteomes" id="UP001501803"/>
    </source>
</evidence>
<sequence length="136" mass="14201">MTPRPILTAVGRRRAWLLGVAVLVIAGGLLVHALGSGAVADFTADALYAVLIYVLVAFLLPRSTSLAVAGIALAFCVAIELFQLTGVPSALSEVFPPARLVFGTTFAPVDLIAYALGTGLTWAADAAVRRVSRPRR</sequence>
<evidence type="ECO:0008006" key="4">
    <source>
        <dbReference type="Google" id="ProtNLM"/>
    </source>
</evidence>
<feature type="transmembrane region" description="Helical" evidence="1">
    <location>
        <begin position="42"/>
        <end position="60"/>
    </location>
</feature>
<organism evidence="2 3">
    <name type="scientific">Leifsonia kafniensis</name>
    <dbReference type="NCBI Taxonomy" id="475957"/>
    <lineage>
        <taxon>Bacteria</taxon>
        <taxon>Bacillati</taxon>
        <taxon>Actinomycetota</taxon>
        <taxon>Actinomycetes</taxon>
        <taxon>Micrococcales</taxon>
        <taxon>Microbacteriaceae</taxon>
        <taxon>Leifsonia</taxon>
    </lineage>
</organism>
<dbReference type="EMBL" id="BAABCN010000012">
    <property type="protein sequence ID" value="GAA3888408.1"/>
    <property type="molecule type" value="Genomic_DNA"/>
</dbReference>
<evidence type="ECO:0000313" key="2">
    <source>
        <dbReference type="EMBL" id="GAA3888408.1"/>
    </source>
</evidence>
<dbReference type="RefSeq" id="WP_345068668.1">
    <property type="nucleotide sequence ID" value="NZ_BAABCN010000012.1"/>
</dbReference>
<name>A0ABP7KVS5_9MICO</name>
<feature type="transmembrane region" description="Helical" evidence="1">
    <location>
        <begin position="15"/>
        <end position="36"/>
    </location>
</feature>
<gene>
    <name evidence="2" type="ORF">GCM10022381_32870</name>
</gene>
<comment type="caution">
    <text evidence="2">The sequence shown here is derived from an EMBL/GenBank/DDBJ whole genome shotgun (WGS) entry which is preliminary data.</text>
</comment>
<keyword evidence="1" id="KW-0472">Membrane</keyword>
<feature type="transmembrane region" description="Helical" evidence="1">
    <location>
        <begin position="67"/>
        <end position="91"/>
    </location>
</feature>
<evidence type="ECO:0000256" key="1">
    <source>
        <dbReference type="SAM" id="Phobius"/>
    </source>
</evidence>
<protein>
    <recommendedName>
        <fullName evidence="4">DUF2809 domain-containing protein</fullName>
    </recommendedName>
</protein>
<proteinExistence type="predicted"/>
<dbReference type="Pfam" id="PF10990">
    <property type="entry name" value="DUF2809"/>
    <property type="match status" value="1"/>
</dbReference>
<keyword evidence="3" id="KW-1185">Reference proteome</keyword>